<name>A0A4Y6PQF2_PERCE</name>
<dbReference type="EMBL" id="CP041186">
    <property type="protein sequence ID" value="QDG50546.1"/>
    <property type="molecule type" value="Genomic_DNA"/>
</dbReference>
<keyword evidence="1" id="KW-0732">Signal</keyword>
<protein>
    <submittedName>
        <fullName evidence="3">Extensin family protein</fullName>
    </submittedName>
</protein>
<keyword evidence="4" id="KW-1185">Reference proteome</keyword>
<proteinExistence type="predicted"/>
<feature type="signal peptide" evidence="1">
    <location>
        <begin position="1"/>
        <end position="21"/>
    </location>
</feature>
<evidence type="ECO:0000313" key="4">
    <source>
        <dbReference type="Proteomes" id="UP000315995"/>
    </source>
</evidence>
<feature type="chain" id="PRO_5030106243" evidence="1">
    <location>
        <begin position="22"/>
        <end position="241"/>
    </location>
</feature>
<organism evidence="3 4">
    <name type="scientific">Persicimonas caeni</name>
    <dbReference type="NCBI Taxonomy" id="2292766"/>
    <lineage>
        <taxon>Bacteria</taxon>
        <taxon>Deltaproteobacteria</taxon>
        <taxon>Bradymonadales</taxon>
        <taxon>Bradymonadaceae</taxon>
        <taxon>Persicimonas</taxon>
    </lineage>
</organism>
<accession>A0A5B8Y379</accession>
<dbReference type="OrthoDB" id="9809788at2"/>
<evidence type="ECO:0000256" key="1">
    <source>
        <dbReference type="SAM" id="SignalP"/>
    </source>
</evidence>
<dbReference type="InterPro" id="IPR009683">
    <property type="entry name" value="Extensin-like_C"/>
</dbReference>
<reference evidence="3 4" key="1">
    <citation type="submission" date="2019-06" db="EMBL/GenBank/DDBJ databases">
        <title>Persicimonas caeni gen. nov., sp. nov., a predatory bacterium isolated from solar saltern.</title>
        <authorList>
            <person name="Wang S."/>
        </authorList>
    </citation>
    <scope>NUCLEOTIDE SEQUENCE [LARGE SCALE GENOMIC DNA]</scope>
    <source>
        <strain evidence="3 4">YN101</strain>
    </source>
</reference>
<evidence type="ECO:0000313" key="3">
    <source>
        <dbReference type="EMBL" id="QDG50546.1"/>
    </source>
</evidence>
<dbReference type="RefSeq" id="WP_141197038.1">
    <property type="nucleotide sequence ID" value="NZ_CP041186.1"/>
</dbReference>
<sequence length="241" mass="26891">MCPNYRLIVIALLSFVGLVMAPPATFADGEHDKATKSQPTTAELEARARARELGDRDYPLHDLPREVDGDVECPEIELVEYSGEVIPYNRPIEVNKDFRKRLIRFEKMVGELATLVYGRPPARIVHAGGHTCRTVGNRGKKLSEHAFGHAIDVAGFDFEATGEGGEEGGEKVARIATAFSIRLEDHWDATEGFEAKHALFLRLLADELKERGPFSTMLGPAYGGHDTFFHFDFGPQFFFRI</sequence>
<dbReference type="AlphaFoldDB" id="A0A4Y6PQF2"/>
<dbReference type="Proteomes" id="UP000315995">
    <property type="component" value="Chromosome"/>
</dbReference>
<gene>
    <name evidence="3" type="ORF">FIV42_07310</name>
</gene>
<feature type="domain" description="Extensin-like C-terminal" evidence="2">
    <location>
        <begin position="60"/>
        <end position="159"/>
    </location>
</feature>
<dbReference type="Pfam" id="PF06904">
    <property type="entry name" value="Extensin-like_C"/>
    <property type="match status" value="1"/>
</dbReference>
<evidence type="ECO:0000259" key="2">
    <source>
        <dbReference type="Pfam" id="PF06904"/>
    </source>
</evidence>
<accession>A0A4Y6PQF2</accession>